<dbReference type="GeneID" id="27676623"/>
<reference evidence="1 2" key="1">
    <citation type="journal article" date="2015" name="Mol. Plant Microbe Interact.">
        <title>Genome, transcriptome, and functional analyses of Penicillium expansum provide new insights into secondary metabolism and pathogenicity.</title>
        <authorList>
            <person name="Ballester A.R."/>
            <person name="Marcet-Houben M."/>
            <person name="Levin E."/>
            <person name="Sela N."/>
            <person name="Selma-Lazaro C."/>
            <person name="Carmona L."/>
            <person name="Wisniewski M."/>
            <person name="Droby S."/>
            <person name="Gonzalez-Candelas L."/>
            <person name="Gabaldon T."/>
        </authorList>
    </citation>
    <scope>NUCLEOTIDE SEQUENCE [LARGE SCALE GENOMIC DNA]</scope>
    <source>
        <strain evidence="1 2">MD-8</strain>
    </source>
</reference>
<dbReference type="RefSeq" id="XP_016596698.1">
    <property type="nucleotide sequence ID" value="XM_016741204.1"/>
</dbReference>
<protein>
    <submittedName>
        <fullName evidence="1">Uncharacterized protein</fullName>
    </submittedName>
</protein>
<proteinExistence type="predicted"/>
<evidence type="ECO:0000313" key="1">
    <source>
        <dbReference type="EMBL" id="KGO54225.1"/>
    </source>
</evidence>
<comment type="caution">
    <text evidence="1">The sequence shown here is derived from an EMBL/GenBank/DDBJ whole genome shotgun (WGS) entry which is preliminary data.</text>
</comment>
<evidence type="ECO:0000313" key="2">
    <source>
        <dbReference type="Proteomes" id="UP000030143"/>
    </source>
</evidence>
<sequence length="83" mass="8849">MAKARSSRTRRSTLHVILQAQVRLHRDVAAAAELGALRVGDVVDHDALSVLCEETGGCGAQACTTGCDNDLQPRELGRRPSLP</sequence>
<keyword evidence="2" id="KW-1185">Reference proteome</keyword>
<accession>A0A0A2IFB9</accession>
<gene>
    <name evidence="1" type="ORF">PEX2_039290</name>
</gene>
<name>A0A0A2IFB9_PENEN</name>
<organism evidence="1 2">
    <name type="scientific">Penicillium expansum</name>
    <name type="common">Blue mold rot fungus</name>
    <dbReference type="NCBI Taxonomy" id="27334"/>
    <lineage>
        <taxon>Eukaryota</taxon>
        <taxon>Fungi</taxon>
        <taxon>Dikarya</taxon>
        <taxon>Ascomycota</taxon>
        <taxon>Pezizomycotina</taxon>
        <taxon>Eurotiomycetes</taxon>
        <taxon>Eurotiomycetidae</taxon>
        <taxon>Eurotiales</taxon>
        <taxon>Aspergillaceae</taxon>
        <taxon>Penicillium</taxon>
    </lineage>
</organism>
<dbReference type="HOGENOM" id="CLU_2543290_0_0_1"/>
<dbReference type="EMBL" id="JQFZ01000230">
    <property type="protein sequence ID" value="KGO54225.1"/>
    <property type="molecule type" value="Genomic_DNA"/>
</dbReference>
<dbReference type="AlphaFoldDB" id="A0A0A2IFB9"/>
<dbReference type="Proteomes" id="UP000030143">
    <property type="component" value="Unassembled WGS sequence"/>
</dbReference>
<dbReference type="VEuPathDB" id="FungiDB:PEXP_109760"/>